<dbReference type="Pfam" id="PF13558">
    <property type="entry name" value="SbcC_Walker_B"/>
    <property type="match status" value="1"/>
</dbReference>
<evidence type="ECO:0000313" key="6">
    <source>
        <dbReference type="Proteomes" id="UP000830343"/>
    </source>
</evidence>
<comment type="similarity">
    <text evidence="1">Belongs to the SMC family. SbcC subfamily.</text>
</comment>
<evidence type="ECO:0000313" key="5">
    <source>
        <dbReference type="EMBL" id="UOB19538.1"/>
    </source>
</evidence>
<reference evidence="5" key="2">
    <citation type="submission" date="2022-04" db="EMBL/GenBank/DDBJ databases">
        <title>Antimicrobial genetic elements in methicillin-resistant Macrococcus armenti.</title>
        <authorList>
            <person name="Keller J.E."/>
            <person name="Schwendener S."/>
            <person name="Pantucek R."/>
            <person name="Perreten V."/>
        </authorList>
    </citation>
    <scope>NUCLEOTIDE SEQUENCE</scope>
    <source>
        <strain evidence="5">CCM 2609</strain>
    </source>
</reference>
<protein>
    <recommendedName>
        <fullName evidence="3">Nuclease SbcCD subunit C</fullName>
    </recommendedName>
</protein>
<dbReference type="SUPFAM" id="SSF52540">
    <property type="entry name" value="P-loop containing nucleoside triphosphate hydrolases"/>
    <property type="match status" value="2"/>
</dbReference>
<dbReference type="RefSeq" id="WP_243364955.1">
    <property type="nucleotide sequence ID" value="NZ_CP094348.1"/>
</dbReference>
<dbReference type="Gene3D" id="3.40.50.300">
    <property type="entry name" value="P-loop containing nucleotide triphosphate hydrolases"/>
    <property type="match status" value="2"/>
</dbReference>
<evidence type="ECO:0000256" key="2">
    <source>
        <dbReference type="ARBA" id="ARBA00011322"/>
    </source>
</evidence>
<dbReference type="Proteomes" id="UP000830343">
    <property type="component" value="Chromosome"/>
</dbReference>
<dbReference type="PANTHER" id="PTHR32114:SF2">
    <property type="entry name" value="ABC TRANSPORTER ABCH.3"/>
    <property type="match status" value="1"/>
</dbReference>
<keyword evidence="6" id="KW-1185">Reference proteome</keyword>
<gene>
    <name evidence="5" type="ORF">MRZ06_05625</name>
</gene>
<proteinExistence type="inferred from homology"/>
<dbReference type="EMBL" id="CP094348">
    <property type="protein sequence ID" value="UOB19538.1"/>
    <property type="molecule type" value="Genomic_DNA"/>
</dbReference>
<feature type="coiled-coil region" evidence="4">
    <location>
        <begin position="270"/>
        <end position="417"/>
    </location>
</feature>
<dbReference type="Pfam" id="PF13555">
    <property type="entry name" value="AAA_29"/>
    <property type="match status" value="1"/>
</dbReference>
<organism evidence="5 6">
    <name type="scientific">Macrococcus armenti</name>
    <dbReference type="NCBI Taxonomy" id="2875764"/>
    <lineage>
        <taxon>Bacteria</taxon>
        <taxon>Bacillati</taxon>
        <taxon>Bacillota</taxon>
        <taxon>Bacilli</taxon>
        <taxon>Bacillales</taxon>
        <taxon>Staphylococcaceae</taxon>
        <taxon>Macrococcus</taxon>
    </lineage>
</organism>
<evidence type="ECO:0000256" key="1">
    <source>
        <dbReference type="ARBA" id="ARBA00006930"/>
    </source>
</evidence>
<feature type="coiled-coil region" evidence="4">
    <location>
        <begin position="445"/>
        <end position="479"/>
    </location>
</feature>
<comment type="subunit">
    <text evidence="2">Heterodimer of SbcC and SbcD.</text>
</comment>
<keyword evidence="4" id="KW-0175">Coiled coil</keyword>
<evidence type="ECO:0000256" key="3">
    <source>
        <dbReference type="ARBA" id="ARBA00013368"/>
    </source>
</evidence>
<reference evidence="5" key="1">
    <citation type="submission" date="2022-03" db="EMBL/GenBank/DDBJ databases">
        <authorList>
            <person name="Vrbovska V."/>
            <person name="Kovarovic V."/>
            <person name="Botka T."/>
            <person name="Pantucek R."/>
        </authorList>
    </citation>
    <scope>NUCLEOTIDE SEQUENCE</scope>
    <source>
        <strain evidence="5">CCM 2609</strain>
    </source>
</reference>
<dbReference type="PANTHER" id="PTHR32114">
    <property type="entry name" value="ABC TRANSPORTER ABCH.3"/>
    <property type="match status" value="1"/>
</dbReference>
<accession>A0ABY3ZWZ5</accession>
<sequence length="1010" mass="119417">MMRPIEIEINNFGPFKKELIDFRQLKHHTLFLITGKTGAGKTTIFDAMMFALYGTASTQSRNFKALRNQHAQDHEESYIRFLFAIQNKQYEVIRNLPHVKEGKKTPIQSRLEFYECNDKIKEKISTHKKSETNELIKSIVKLNADQFRQILILPQGEFKKFLVSDSESKNDILRTLFNTKYLEEMVKKLKEKVDDKIETKKRYEHSIELMIRQLDIELPNDMIDYGKQIDTLIQYYDAELMLHRNDVERLKDYESKFNKKLEALQSGEKLNEQYKKLEQYRNTYNELKKQKSSIDSKRALIEQLTQLDTYYKIKKDIEELETKIAEINQTIQTEKDNLQKYSVKRQELEEKYEEKLLLDNEMEQLNHYLISNKRFLNVQYKSIADEIKQLELRLTTLDKYKKEKIQLQDQYEMIKDEIKVNEKFYLEQLEQNIKINEVISQEQQKSELLNEYRLQKIKIIELQNQMSALQENYQVIQKELDTFNFGNGEFDKHSIEVIKSQLKEGQNCPVCNNKVLTINDISHDKYHQLVTEQKANESEINNLANKIKWENEQCNKYEEKLASIEFSSVNHMQLKEVEEIIQKTYKTIEENKIIKEKNDRDVKTLKAICNKKQTESEKFEKKIKSISSDIEKLNDDLALLPVIKDKYESFISETTFESYESFEQYYIHNKKEYQKYIDEVNQLKISIDNTSKAITNNNKTIEHQSDMLMINNKLLEERMTTMRNYDIPDDISVQYESENIEGILNDLNDKVKTFDNDYKQFEVLKNEYEMILEGKTRPDIIKLQQDYEKQKAAKNAVFEKVNRDKSHLQIMLKAITQLENEYCEYNNHMRDIVSEMKLYEVLNGKNELKLSIENYVLIYYLEQILKLSNERLKKMSHHRYELVRKIEADARKRSGLEIEVYDFHANRVRDISSLSGGETFIASLCLALGLSDYVMQQSGGINLESVFIDEGFGTLDQETLDTAVDVLIELQQSGKLIGIISHVQSLKETIPAMLKVTSDGFYSNTSFVFK</sequence>
<dbReference type="InterPro" id="IPR027417">
    <property type="entry name" value="P-loop_NTPase"/>
</dbReference>
<evidence type="ECO:0000256" key="4">
    <source>
        <dbReference type="SAM" id="Coils"/>
    </source>
</evidence>
<name>A0ABY3ZWZ5_9STAP</name>